<protein>
    <submittedName>
        <fullName evidence="1">Uncharacterized protein</fullName>
    </submittedName>
</protein>
<accession>A0A7S2YW02</accession>
<gene>
    <name evidence="1" type="ORF">PPRO1316_LOCUS821</name>
</gene>
<name>A0A7S2YW02_9CHLO</name>
<proteinExistence type="predicted"/>
<dbReference type="EMBL" id="HBHV01001204">
    <property type="protein sequence ID" value="CAE0009032.1"/>
    <property type="molecule type" value="Transcribed_RNA"/>
</dbReference>
<reference evidence="1" key="1">
    <citation type="submission" date="2021-01" db="EMBL/GenBank/DDBJ databases">
        <authorList>
            <person name="Corre E."/>
            <person name="Pelletier E."/>
            <person name="Niang G."/>
            <person name="Scheremetjew M."/>
            <person name="Finn R."/>
            <person name="Kale V."/>
            <person name="Holt S."/>
            <person name="Cochrane G."/>
            <person name="Meng A."/>
            <person name="Brown T."/>
            <person name="Cohen L."/>
        </authorList>
    </citation>
    <scope>NUCLEOTIDE SEQUENCE</scope>
    <source>
        <strain evidence="1">RCC2336</strain>
    </source>
</reference>
<sequence>MLGAFSRLSFGGGGGASSALDLRSKLVQVYKDGGGPDNIFLATGGVKLHEVLTLQNAERVAAMVAAALDKSEGNWVAFFDTDAEVTERPATLAAVVAAQRIVLPLSANWADYNRVVDGDPINSLFPVLRHRISNGLPCAKVDHVVFNSVKLKDSTPCGLHDDGRRGAMLPFSPVKNVRSQMSQMSDHMFSQGWEDMELQYRTIYMDDGSVNDEDAFAARYVQSLYSMPDNIVHVSALTGIPVCSMDAKTKYLDGEVKVDASALDKLQGAMESTVKAWV</sequence>
<dbReference type="AlphaFoldDB" id="A0A7S2YW02"/>
<organism evidence="1">
    <name type="scientific">Pycnococcus provasolii</name>
    <dbReference type="NCBI Taxonomy" id="41880"/>
    <lineage>
        <taxon>Eukaryota</taxon>
        <taxon>Viridiplantae</taxon>
        <taxon>Chlorophyta</taxon>
        <taxon>Pseudoscourfieldiophyceae</taxon>
        <taxon>Pseudoscourfieldiales</taxon>
        <taxon>Pycnococcaceae</taxon>
        <taxon>Pycnococcus</taxon>
    </lineage>
</organism>
<evidence type="ECO:0000313" key="1">
    <source>
        <dbReference type="EMBL" id="CAE0009032.1"/>
    </source>
</evidence>